<evidence type="ECO:0000256" key="1">
    <source>
        <dbReference type="ARBA" id="ARBA00023224"/>
    </source>
</evidence>
<dbReference type="Pfam" id="PF00015">
    <property type="entry name" value="MCPsignal"/>
    <property type="match status" value="1"/>
</dbReference>
<dbReference type="PROSITE" id="PS50111">
    <property type="entry name" value="CHEMOTAXIS_TRANSDUC_2"/>
    <property type="match status" value="1"/>
</dbReference>
<keyword evidence="4" id="KW-0472">Membrane</keyword>
<feature type="domain" description="Methyl-accepting transducer" evidence="5">
    <location>
        <begin position="477"/>
        <end position="706"/>
    </location>
</feature>
<dbReference type="SUPFAM" id="SSF58104">
    <property type="entry name" value="Methyl-accepting chemotaxis protein (MCP) signaling domain"/>
    <property type="match status" value="1"/>
</dbReference>
<dbReference type="SMART" id="SM00283">
    <property type="entry name" value="MA"/>
    <property type="match status" value="1"/>
</dbReference>
<evidence type="ECO:0000256" key="3">
    <source>
        <dbReference type="PROSITE-ProRule" id="PRU00284"/>
    </source>
</evidence>
<evidence type="ECO:0000259" key="6">
    <source>
        <dbReference type="PROSITE" id="PS50885"/>
    </source>
</evidence>
<reference evidence="7 8" key="1">
    <citation type="submission" date="2019-03" db="EMBL/GenBank/DDBJ databases">
        <title>Bradyrhizobium diversity isolated from nodules of Chamaecrista fasciculata.</title>
        <authorList>
            <person name="Klepa M.S."/>
            <person name="Urquiaga M.O."/>
            <person name="Hungria M."/>
            <person name="Delamuta J.R."/>
        </authorList>
    </citation>
    <scope>NUCLEOTIDE SEQUENCE [LARGE SCALE GENOMIC DNA]</scope>
    <source>
        <strain evidence="7 8">CNPSo 3448</strain>
    </source>
</reference>
<dbReference type="GO" id="GO:0016020">
    <property type="term" value="C:membrane"/>
    <property type="evidence" value="ECO:0007669"/>
    <property type="project" value="InterPro"/>
</dbReference>
<gene>
    <name evidence="7" type="ORF">E4K65_24455</name>
</gene>
<dbReference type="AlphaFoldDB" id="A0A4Y9LT10"/>
<feature type="transmembrane region" description="Helical" evidence="4">
    <location>
        <begin position="354"/>
        <end position="375"/>
    </location>
</feature>
<protein>
    <submittedName>
        <fullName evidence="7">Methyl-accepting chemotaxis protein</fullName>
    </submittedName>
</protein>
<keyword evidence="4" id="KW-0812">Transmembrane</keyword>
<dbReference type="CDD" id="cd06225">
    <property type="entry name" value="HAMP"/>
    <property type="match status" value="1"/>
</dbReference>
<dbReference type="PRINTS" id="PR00260">
    <property type="entry name" value="CHEMTRNSDUCR"/>
</dbReference>
<dbReference type="PROSITE" id="PS50885">
    <property type="entry name" value="HAMP"/>
    <property type="match status" value="1"/>
</dbReference>
<dbReference type="PANTHER" id="PTHR32089:SF112">
    <property type="entry name" value="LYSOZYME-LIKE PROTEIN-RELATED"/>
    <property type="match status" value="1"/>
</dbReference>
<evidence type="ECO:0000259" key="5">
    <source>
        <dbReference type="PROSITE" id="PS50111"/>
    </source>
</evidence>
<dbReference type="InterPro" id="IPR004089">
    <property type="entry name" value="MCPsignal_dom"/>
</dbReference>
<dbReference type="EMBL" id="SPQT01000015">
    <property type="protein sequence ID" value="TFV45223.1"/>
    <property type="molecule type" value="Genomic_DNA"/>
</dbReference>
<feature type="transmembrane region" description="Helical" evidence="4">
    <location>
        <begin position="38"/>
        <end position="60"/>
    </location>
</feature>
<evidence type="ECO:0000313" key="8">
    <source>
        <dbReference type="Proteomes" id="UP000297966"/>
    </source>
</evidence>
<dbReference type="Gene3D" id="6.10.340.10">
    <property type="match status" value="1"/>
</dbReference>
<comment type="similarity">
    <text evidence="2">Belongs to the methyl-accepting chemotaxis (MCP) protein family.</text>
</comment>
<dbReference type="GO" id="GO:0004888">
    <property type="term" value="F:transmembrane signaling receptor activity"/>
    <property type="evidence" value="ECO:0007669"/>
    <property type="project" value="InterPro"/>
</dbReference>
<dbReference type="Gene3D" id="1.10.287.950">
    <property type="entry name" value="Methyl-accepting chemotaxis protein"/>
    <property type="match status" value="1"/>
</dbReference>
<name>A0A4Y9LT10_9BRAD</name>
<dbReference type="OrthoDB" id="8456673at2"/>
<dbReference type="InterPro" id="IPR004090">
    <property type="entry name" value="Chemotax_Me-accpt_rcpt"/>
</dbReference>
<evidence type="ECO:0000256" key="4">
    <source>
        <dbReference type="SAM" id="Phobius"/>
    </source>
</evidence>
<dbReference type="GO" id="GO:0006935">
    <property type="term" value="P:chemotaxis"/>
    <property type="evidence" value="ECO:0007669"/>
    <property type="project" value="InterPro"/>
</dbReference>
<keyword evidence="1 3" id="KW-0807">Transducer</keyword>
<dbReference type="PANTHER" id="PTHR32089">
    <property type="entry name" value="METHYL-ACCEPTING CHEMOTAXIS PROTEIN MCPB"/>
    <property type="match status" value="1"/>
</dbReference>
<accession>A0A4Y9LT10</accession>
<evidence type="ECO:0000256" key="2">
    <source>
        <dbReference type="ARBA" id="ARBA00029447"/>
    </source>
</evidence>
<dbReference type="GO" id="GO:0007165">
    <property type="term" value="P:signal transduction"/>
    <property type="evidence" value="ECO:0007669"/>
    <property type="project" value="UniProtKB-KW"/>
</dbReference>
<comment type="caution">
    <text evidence="7">The sequence shown here is derived from an EMBL/GenBank/DDBJ whole genome shotgun (WGS) entry which is preliminary data.</text>
</comment>
<dbReference type="SMART" id="SM00304">
    <property type="entry name" value="HAMP"/>
    <property type="match status" value="1"/>
</dbReference>
<proteinExistence type="inferred from homology"/>
<keyword evidence="8" id="KW-1185">Reference proteome</keyword>
<dbReference type="Pfam" id="PF00672">
    <property type="entry name" value="HAMP"/>
    <property type="match status" value="1"/>
</dbReference>
<dbReference type="Proteomes" id="UP000297966">
    <property type="component" value="Unassembled WGS sequence"/>
</dbReference>
<evidence type="ECO:0000313" key="7">
    <source>
        <dbReference type="EMBL" id="TFV45223.1"/>
    </source>
</evidence>
<feature type="domain" description="HAMP" evidence="6">
    <location>
        <begin position="377"/>
        <end position="430"/>
    </location>
</feature>
<dbReference type="InterPro" id="IPR003660">
    <property type="entry name" value="HAMP_dom"/>
</dbReference>
<keyword evidence="4" id="KW-1133">Transmembrane helix</keyword>
<organism evidence="7 8">
    <name type="scientific">Bradyrhizobium niftali</name>
    <dbReference type="NCBI Taxonomy" id="2560055"/>
    <lineage>
        <taxon>Bacteria</taxon>
        <taxon>Pseudomonadati</taxon>
        <taxon>Pseudomonadota</taxon>
        <taxon>Alphaproteobacteria</taxon>
        <taxon>Hyphomicrobiales</taxon>
        <taxon>Nitrobacteraceae</taxon>
        <taxon>Bradyrhizobium</taxon>
    </lineage>
</organism>
<sequence>MRLPICRAPVCRCCRASSRNLQWEFGGTSMLNRLTVSALLKAVIAITSVCVVIALSLTAYESWDRLKTANRISQIADASADLFKAMHNLRTDRSTTNRLLNSTDPMDGEIEKYLRAIRDAQMPAMARALELLPTMDFPQSGTLVPELARLYKLLSEEQKQFWEDVAKPKDQRRAGLPKEYMETTQGLLETLDRLSNVLAATVNHQDAVIDQLLSIKQSAWLLRNTAGEASLIVSTGLNAGRIAPETRLAYTQFVGGTSAMWKALELSTSGMQLPPALSSAVAAAKSAYFDPQYLALRDRLANMLANGEKAEMTANQWTPVTVGRLASAVAVAETALDAAKSHTVEQRSAAQRALIMQLALLTLAIALAVGAIMLVNRRVIHPLNMIRDAMLKVAGGDLAVDSGYLDRKDEIGALAGALEAFKQQATDKLKIEEQERARNAGASARQRAIEVYVGEFEGAVRKTLGELSEASGAMRKTSGDLSAVSRQTNDRVQVAGKASNDASMSVDSVAAAAEELSASINDISQQAAHAAGIAGRAVTQARETDGTVQGLAKSAGRIGEVVGLINTIAAQTNLLALNATIEAARAGEAGRGFAVVASEVKSLASQTAKATEEISEQITDIQRVAGDAINAIQTIGGIIGEVNEVATAIAAAVQEQGAATQEITRSTQFAAQGTKNVSDNITGVKADADAAAAAADNVKHASEMLESQSRQLGEDVTGFLGKIRAA</sequence>